<comment type="catalytic activity">
    <reaction evidence="1">
        <text>RNA(n) + a ribonucleoside 5'-triphosphate = RNA(n+1) + diphosphate</text>
        <dbReference type="Rhea" id="RHEA:21248"/>
        <dbReference type="Rhea" id="RHEA-COMP:14527"/>
        <dbReference type="Rhea" id="RHEA-COMP:17342"/>
        <dbReference type="ChEBI" id="CHEBI:33019"/>
        <dbReference type="ChEBI" id="CHEBI:61557"/>
        <dbReference type="ChEBI" id="CHEBI:140395"/>
        <dbReference type="EC" id="2.7.7.48"/>
    </reaction>
</comment>
<organism evidence="5 6">
    <name type="scientific">Sordaria brevicollis</name>
    <dbReference type="NCBI Taxonomy" id="83679"/>
    <lineage>
        <taxon>Eukaryota</taxon>
        <taxon>Fungi</taxon>
        <taxon>Dikarya</taxon>
        <taxon>Ascomycota</taxon>
        <taxon>Pezizomycotina</taxon>
        <taxon>Sordariomycetes</taxon>
        <taxon>Sordariomycetidae</taxon>
        <taxon>Sordariales</taxon>
        <taxon>Sordariaceae</taxon>
        <taxon>Sordaria</taxon>
    </lineage>
</organism>
<keyword evidence="1" id="KW-0548">Nucleotidyltransferase</keyword>
<reference evidence="5" key="2">
    <citation type="submission" date="2023-07" db="EMBL/GenBank/DDBJ databases">
        <authorList>
            <consortium name="Lawrence Berkeley National Laboratory"/>
            <person name="Haridas S."/>
            <person name="Hensen N."/>
            <person name="Bonometti L."/>
            <person name="Westerberg I."/>
            <person name="Brannstrom I.O."/>
            <person name="Guillou S."/>
            <person name="Cros-Aarteil S."/>
            <person name="Calhoun S."/>
            <person name="Kuo A."/>
            <person name="Mondo S."/>
            <person name="Pangilinan J."/>
            <person name="Riley R."/>
            <person name="LaButti K."/>
            <person name="Andreopoulos B."/>
            <person name="Lipzen A."/>
            <person name="Chen C."/>
            <person name="Yanf M."/>
            <person name="Daum C."/>
            <person name="Ng V."/>
            <person name="Clum A."/>
            <person name="Steindorff A."/>
            <person name="Ohm R."/>
            <person name="Martin F."/>
            <person name="Silar P."/>
            <person name="Natvig D."/>
            <person name="Lalanne C."/>
            <person name="Gautier V."/>
            <person name="Ament-velasquez S.L."/>
            <person name="Kruys A."/>
            <person name="Hutchinson M.I."/>
            <person name="Powell A.J."/>
            <person name="Barry K."/>
            <person name="Miller A.N."/>
            <person name="Grigoriev I.V."/>
            <person name="Debuchy R."/>
            <person name="Gladieux P."/>
            <person name="Thoren M.H."/>
            <person name="Johannesson H."/>
        </authorList>
    </citation>
    <scope>NUCLEOTIDE SEQUENCE</scope>
    <source>
        <strain evidence="5">FGSC 1904</strain>
    </source>
</reference>
<dbReference type="GO" id="GO:0003723">
    <property type="term" value="F:RNA binding"/>
    <property type="evidence" value="ECO:0007669"/>
    <property type="project" value="UniProtKB-KW"/>
</dbReference>
<feature type="compositionally biased region" description="Polar residues" evidence="2">
    <location>
        <begin position="1294"/>
        <end position="1304"/>
    </location>
</feature>
<evidence type="ECO:0000256" key="1">
    <source>
        <dbReference type="RuleBase" id="RU363098"/>
    </source>
</evidence>
<name>A0AAE0PBS0_SORBR</name>
<dbReference type="Pfam" id="PF05183">
    <property type="entry name" value="RdRP"/>
    <property type="match status" value="1"/>
</dbReference>
<gene>
    <name evidence="5" type="ORF">B0T20DRAFT_246323</name>
</gene>
<dbReference type="Proteomes" id="UP001281003">
    <property type="component" value="Unassembled WGS sequence"/>
</dbReference>
<sequence length="1375" mass="155066">MEVFMRNLPPDLSQTSLKSQLKPHMDKLRITHYGCEKRPRQKTGKVMFITEKEAKAFLQSHGEVPLPNQRGTRRYHPTQSRLCITNHQVYCKRSDPQPRDIPLRVKNILHEAEEEERIAKAIQSSVEHHPRIKHTPSTLIVGALDCGYWSYVNGQLTFVNEWSSSQRQNLVKFSKKDLIITFLASGDWSDLGQVRVPYRSIYELVWSDDGHVALTLKFAPTFLSSPLPSDRPGPPPRMRLKACDGSHAIVSNFCLVYHFKADPQHILHQILIQQPTDFRTAMNSLTHQELFYVSNYAFAVVEAPIQDRFPDGIDKLKADLVMYEGQRALPQTLLFSLQALVHESYLHPTTVSKLAAQLVVLFETARRSGSKEHPISADAFAKLFNWIQYPSPYHEDFSQFEVEGIIEYLKETEKQLRESYTLRMNSDIPSHLTKIFRAVVTPARITFHGPELEAKNRILRKFPDAQDYFLRVQFSDEDGQDLFFNSKVVMEGIYERFKDVLTKGITVGGRVYRFLGFSHSSLRAHTVWLSAPFFDNNEDEFMIPERIISKLGDFRGIRSPARRAARIGQAFSETPYSVSLVDHKIDMMKQPDVERNGRVFSDGVGTISQGALDVIYGEIPWTKGRPTCFQVRWGGAKGMLALDARLPGRQFTIRGSMEKFPSSDTIYLEICDMASKPIPMVLNRQLIKILEDMGAPEHWFMRLQEKQLASLRRITDNIYNVSTFLKLQSIGDSIHLDQFLRDAHKMHVDYRKDPFLRGIVEAAVLRELRLVKHKSKIPVPKGITLFGVMDETGLLKEHEVYVTFTHDPEDQRFTAPPANDLVIVTRSPALHPGDIQIARNIIPPPGHPLTALTNCIVFSQHGERDLPSQLSGGDLDGDLFNVIWDERIIPKLRTFGAADYPRVEPVTLNREIQSSDMANFFVDFMKTDHLGVIAVRHMIFADLQPDGTRARECLKLAELHSNAVDFSKSGRPVNIADLPSAPRYRPDFLSSGPIIELTDKSTVELEREHLKEDDDDEDDGPRHGFYKSDKVIGKLYRAVDESQIWTTDIKKQFPSGGPSFWDELKVALDKRIRSIGRLHWKKRLDDAHRIREAYDEGIKGAMVNFADSSAQPLKELEVVMGFILNSRGIQTKRQRDKSTKLSDEFSRISKWVTNEMRAPGIAVENSLNLSALELCYACFEVACAQQDRGRAHRRRGPRADLESFRIVAASALIREIKEQETMIRLRSRSNTIVNVRGGGRMAGRGGRGGHRQLSHAEALRVDVENATRAKAQRSTSLGFESPDSTSSPATPSSGQGYTPSTGSSAEAPMQNGASAHHPGYQPGLVRAQTAAGTAGGSGGQGPSVSSANMPPKLTAQDLMAHLTAQYAQMQVRQGR</sequence>
<evidence type="ECO:0000259" key="3">
    <source>
        <dbReference type="Pfam" id="PF05183"/>
    </source>
</evidence>
<evidence type="ECO:0000259" key="4">
    <source>
        <dbReference type="Pfam" id="PF25358"/>
    </source>
</evidence>
<keyword evidence="1" id="KW-0696">RNA-directed RNA polymerase</keyword>
<evidence type="ECO:0000256" key="2">
    <source>
        <dbReference type="SAM" id="MobiDB-lite"/>
    </source>
</evidence>
<feature type="region of interest" description="Disordered" evidence="2">
    <location>
        <begin position="1267"/>
        <end position="1356"/>
    </location>
</feature>
<dbReference type="Pfam" id="PF25358">
    <property type="entry name" value="PH_fung_RdRP"/>
    <property type="match status" value="1"/>
</dbReference>
<protein>
    <recommendedName>
        <fullName evidence="1">RNA-dependent RNA polymerase</fullName>
        <ecNumber evidence="1">2.7.7.48</ecNumber>
    </recommendedName>
</protein>
<dbReference type="GO" id="GO:0030422">
    <property type="term" value="P:siRNA processing"/>
    <property type="evidence" value="ECO:0007669"/>
    <property type="project" value="TreeGrafter"/>
</dbReference>
<dbReference type="GO" id="GO:0003968">
    <property type="term" value="F:RNA-directed RNA polymerase activity"/>
    <property type="evidence" value="ECO:0007669"/>
    <property type="project" value="UniProtKB-KW"/>
</dbReference>
<proteinExistence type="inferred from homology"/>
<dbReference type="GO" id="GO:0031380">
    <property type="term" value="C:nuclear RNA-directed RNA polymerase complex"/>
    <property type="evidence" value="ECO:0007669"/>
    <property type="project" value="TreeGrafter"/>
</dbReference>
<comment type="caution">
    <text evidence="5">The sequence shown here is derived from an EMBL/GenBank/DDBJ whole genome shotgun (WGS) entry which is preliminary data.</text>
</comment>
<dbReference type="PANTHER" id="PTHR23079">
    <property type="entry name" value="RNA-DEPENDENT RNA POLYMERASE"/>
    <property type="match status" value="1"/>
</dbReference>
<comment type="similarity">
    <text evidence="1">Belongs to the RdRP family.</text>
</comment>
<evidence type="ECO:0000313" key="6">
    <source>
        <dbReference type="Proteomes" id="UP001281003"/>
    </source>
</evidence>
<dbReference type="InterPro" id="IPR007855">
    <property type="entry name" value="RDRP"/>
</dbReference>
<dbReference type="EC" id="2.7.7.48" evidence="1"/>
<dbReference type="InterPro" id="IPR057596">
    <property type="entry name" value="RDRP_core"/>
</dbReference>
<reference evidence="5" key="1">
    <citation type="journal article" date="2023" name="Mol. Phylogenet. Evol.">
        <title>Genome-scale phylogeny and comparative genomics of the fungal order Sordariales.</title>
        <authorList>
            <person name="Hensen N."/>
            <person name="Bonometti L."/>
            <person name="Westerberg I."/>
            <person name="Brannstrom I.O."/>
            <person name="Guillou S."/>
            <person name="Cros-Aarteil S."/>
            <person name="Calhoun S."/>
            <person name="Haridas S."/>
            <person name="Kuo A."/>
            <person name="Mondo S."/>
            <person name="Pangilinan J."/>
            <person name="Riley R."/>
            <person name="LaButti K."/>
            <person name="Andreopoulos B."/>
            <person name="Lipzen A."/>
            <person name="Chen C."/>
            <person name="Yan M."/>
            <person name="Daum C."/>
            <person name="Ng V."/>
            <person name="Clum A."/>
            <person name="Steindorff A."/>
            <person name="Ohm R.A."/>
            <person name="Martin F."/>
            <person name="Silar P."/>
            <person name="Natvig D.O."/>
            <person name="Lalanne C."/>
            <person name="Gautier V."/>
            <person name="Ament-Velasquez S.L."/>
            <person name="Kruys A."/>
            <person name="Hutchinson M.I."/>
            <person name="Powell A.J."/>
            <person name="Barry K."/>
            <person name="Miller A.N."/>
            <person name="Grigoriev I.V."/>
            <person name="Debuchy R."/>
            <person name="Gladieux P."/>
            <person name="Hiltunen Thoren M."/>
            <person name="Johannesson H."/>
        </authorList>
    </citation>
    <scope>NUCLEOTIDE SEQUENCE</scope>
    <source>
        <strain evidence="5">FGSC 1904</strain>
    </source>
</reference>
<dbReference type="InterPro" id="IPR057503">
    <property type="entry name" value="PH_RdRP"/>
</dbReference>
<dbReference type="EMBL" id="JAUTDP010000008">
    <property type="protein sequence ID" value="KAK3396965.1"/>
    <property type="molecule type" value="Genomic_DNA"/>
</dbReference>
<keyword evidence="6" id="KW-1185">Reference proteome</keyword>
<keyword evidence="1" id="KW-0694">RNA-binding</keyword>
<evidence type="ECO:0000313" key="5">
    <source>
        <dbReference type="EMBL" id="KAK3396965.1"/>
    </source>
</evidence>
<keyword evidence="1" id="KW-0808">Transferase</keyword>
<feature type="domain" description="RdRP-like PH" evidence="4">
    <location>
        <begin position="142"/>
        <end position="269"/>
    </location>
</feature>
<feature type="domain" description="RDRP core" evidence="3">
    <location>
        <begin position="440"/>
        <end position="1039"/>
    </location>
</feature>
<accession>A0AAE0PBS0</accession>
<dbReference type="PANTHER" id="PTHR23079:SF17">
    <property type="entry name" value="RNA-DEPENDENT RNA POLYMERASE"/>
    <property type="match status" value="1"/>
</dbReference>
<feature type="compositionally biased region" description="Low complexity" evidence="2">
    <location>
        <begin position="1281"/>
        <end position="1293"/>
    </location>
</feature>